<comment type="caution">
    <text evidence="1">The sequence shown here is derived from an EMBL/GenBank/DDBJ whole genome shotgun (WGS) entry which is preliminary data.</text>
</comment>
<sequence length="66" mass="7654">MFYKIKDFPVKSPYCKLQGFIPKLCKRAVLIFKRSCIKRLPMSLKFNTTGFPVSRLWTGSNRGRGP</sequence>
<name>A0A9K3HRP3_HELAN</name>
<proteinExistence type="predicted"/>
<evidence type="ECO:0000313" key="2">
    <source>
        <dbReference type="Proteomes" id="UP000215914"/>
    </source>
</evidence>
<dbReference type="AlphaFoldDB" id="A0A9K3HRP3"/>
<evidence type="ECO:0000313" key="1">
    <source>
        <dbReference type="EMBL" id="KAF5783313.1"/>
    </source>
</evidence>
<keyword evidence="2" id="KW-1185">Reference proteome</keyword>
<dbReference type="Gramene" id="mRNA:HanXRQr2_Chr11g0506451">
    <property type="protein sequence ID" value="CDS:HanXRQr2_Chr11g0506451.1"/>
    <property type="gene ID" value="HanXRQr2_Chr11g0506451"/>
</dbReference>
<reference evidence="1" key="2">
    <citation type="submission" date="2020-06" db="EMBL/GenBank/DDBJ databases">
        <title>Helianthus annuus Genome sequencing and assembly Release 2.</title>
        <authorList>
            <person name="Gouzy J."/>
            <person name="Langlade N."/>
            <person name="Munos S."/>
        </authorList>
    </citation>
    <scope>NUCLEOTIDE SEQUENCE</scope>
    <source>
        <tissue evidence="1">Leaves</tissue>
    </source>
</reference>
<accession>A0A9K3HRP3</accession>
<organism evidence="1 2">
    <name type="scientific">Helianthus annuus</name>
    <name type="common">Common sunflower</name>
    <dbReference type="NCBI Taxonomy" id="4232"/>
    <lineage>
        <taxon>Eukaryota</taxon>
        <taxon>Viridiplantae</taxon>
        <taxon>Streptophyta</taxon>
        <taxon>Embryophyta</taxon>
        <taxon>Tracheophyta</taxon>
        <taxon>Spermatophyta</taxon>
        <taxon>Magnoliopsida</taxon>
        <taxon>eudicotyledons</taxon>
        <taxon>Gunneridae</taxon>
        <taxon>Pentapetalae</taxon>
        <taxon>asterids</taxon>
        <taxon>campanulids</taxon>
        <taxon>Asterales</taxon>
        <taxon>Asteraceae</taxon>
        <taxon>Asteroideae</taxon>
        <taxon>Heliantheae alliance</taxon>
        <taxon>Heliantheae</taxon>
        <taxon>Helianthus</taxon>
    </lineage>
</organism>
<gene>
    <name evidence="1" type="ORF">HanXRQr2_Chr11g0506451</name>
</gene>
<protein>
    <submittedName>
        <fullName evidence="1">Uncharacterized protein</fullName>
    </submittedName>
</protein>
<dbReference type="EMBL" id="MNCJ02000326">
    <property type="protein sequence ID" value="KAF5783313.1"/>
    <property type="molecule type" value="Genomic_DNA"/>
</dbReference>
<reference evidence="1" key="1">
    <citation type="journal article" date="2017" name="Nature">
        <title>The sunflower genome provides insights into oil metabolism, flowering and Asterid evolution.</title>
        <authorList>
            <person name="Badouin H."/>
            <person name="Gouzy J."/>
            <person name="Grassa C.J."/>
            <person name="Murat F."/>
            <person name="Staton S.E."/>
            <person name="Cottret L."/>
            <person name="Lelandais-Briere C."/>
            <person name="Owens G.L."/>
            <person name="Carrere S."/>
            <person name="Mayjonade B."/>
            <person name="Legrand L."/>
            <person name="Gill N."/>
            <person name="Kane N.C."/>
            <person name="Bowers J.E."/>
            <person name="Hubner S."/>
            <person name="Bellec A."/>
            <person name="Berard A."/>
            <person name="Berges H."/>
            <person name="Blanchet N."/>
            <person name="Boniface M.C."/>
            <person name="Brunel D."/>
            <person name="Catrice O."/>
            <person name="Chaidir N."/>
            <person name="Claudel C."/>
            <person name="Donnadieu C."/>
            <person name="Faraut T."/>
            <person name="Fievet G."/>
            <person name="Helmstetter N."/>
            <person name="King M."/>
            <person name="Knapp S.J."/>
            <person name="Lai Z."/>
            <person name="Le Paslier M.C."/>
            <person name="Lippi Y."/>
            <person name="Lorenzon L."/>
            <person name="Mandel J.R."/>
            <person name="Marage G."/>
            <person name="Marchand G."/>
            <person name="Marquand E."/>
            <person name="Bret-Mestries E."/>
            <person name="Morien E."/>
            <person name="Nambeesan S."/>
            <person name="Nguyen T."/>
            <person name="Pegot-Espagnet P."/>
            <person name="Pouilly N."/>
            <person name="Raftis F."/>
            <person name="Sallet E."/>
            <person name="Schiex T."/>
            <person name="Thomas J."/>
            <person name="Vandecasteele C."/>
            <person name="Vares D."/>
            <person name="Vear F."/>
            <person name="Vautrin S."/>
            <person name="Crespi M."/>
            <person name="Mangin B."/>
            <person name="Burke J.M."/>
            <person name="Salse J."/>
            <person name="Munos S."/>
            <person name="Vincourt P."/>
            <person name="Rieseberg L.H."/>
            <person name="Langlade N.B."/>
        </authorList>
    </citation>
    <scope>NUCLEOTIDE SEQUENCE</scope>
    <source>
        <tissue evidence="1">Leaves</tissue>
    </source>
</reference>
<dbReference type="Proteomes" id="UP000215914">
    <property type="component" value="Unassembled WGS sequence"/>
</dbReference>